<evidence type="ECO:0000256" key="3">
    <source>
        <dbReference type="PIRSR" id="PIRSR613078-2"/>
    </source>
</evidence>
<keyword evidence="1" id="KW-0378">Hydrolase</keyword>
<dbReference type="GO" id="GO:0045820">
    <property type="term" value="P:negative regulation of glycolytic process"/>
    <property type="evidence" value="ECO:0007669"/>
    <property type="project" value="TreeGrafter"/>
</dbReference>
<dbReference type="CDD" id="cd07067">
    <property type="entry name" value="HP_PGM_like"/>
    <property type="match status" value="1"/>
</dbReference>
<proteinExistence type="predicted"/>
<feature type="binding site" evidence="3">
    <location>
        <begin position="88"/>
        <end position="91"/>
    </location>
    <ligand>
        <name>substrate</name>
    </ligand>
</feature>
<evidence type="ECO:0000313" key="5">
    <source>
        <dbReference type="EMBL" id="TYC49703.1"/>
    </source>
</evidence>
<feature type="binding site" evidence="3">
    <location>
        <begin position="10"/>
        <end position="17"/>
    </location>
    <ligand>
        <name>substrate</name>
    </ligand>
</feature>
<evidence type="ECO:0000313" key="6">
    <source>
        <dbReference type="Proteomes" id="UP000371977"/>
    </source>
</evidence>
<dbReference type="PANTHER" id="PTHR46517">
    <property type="entry name" value="FRUCTOSE-2,6-BISPHOSPHATASE TIGAR"/>
    <property type="match status" value="1"/>
</dbReference>
<dbReference type="AlphaFoldDB" id="A0A6C2C8E3"/>
<evidence type="ECO:0000256" key="2">
    <source>
        <dbReference type="PIRSR" id="PIRSR613078-1"/>
    </source>
</evidence>
<dbReference type="GO" id="GO:0005829">
    <property type="term" value="C:cytosol"/>
    <property type="evidence" value="ECO:0007669"/>
    <property type="project" value="TreeGrafter"/>
</dbReference>
<reference evidence="5 6" key="1">
    <citation type="submission" date="2019-01" db="EMBL/GenBank/DDBJ databases">
        <title>Weissella sp. nov., a novel lactic acid bacterium isolated from animal feces.</title>
        <authorList>
            <person name="Wang L.-T."/>
        </authorList>
    </citation>
    <scope>NUCLEOTIDE SEQUENCE [LARGE SCALE GENOMIC DNA]</scope>
    <source>
        <strain evidence="5 6">8H-2</strain>
    </source>
</reference>
<dbReference type="Pfam" id="PF00300">
    <property type="entry name" value="His_Phos_1"/>
    <property type="match status" value="1"/>
</dbReference>
<dbReference type="PANTHER" id="PTHR46517:SF1">
    <property type="entry name" value="FRUCTOSE-2,6-BISPHOSPHATASE TIGAR"/>
    <property type="match status" value="1"/>
</dbReference>
<dbReference type="OrthoDB" id="4131070at2"/>
<accession>A0A6C2C8E3</accession>
<dbReference type="GO" id="GO:0004331">
    <property type="term" value="F:fructose-2,6-bisphosphate 2-phosphatase activity"/>
    <property type="evidence" value="ECO:0007669"/>
    <property type="project" value="TreeGrafter"/>
</dbReference>
<keyword evidence="6" id="KW-1185">Reference proteome</keyword>
<feature type="binding site" evidence="3">
    <location>
        <begin position="175"/>
        <end position="176"/>
    </location>
    <ligand>
        <name>substrate</name>
    </ligand>
</feature>
<dbReference type="Proteomes" id="UP000371977">
    <property type="component" value="Unassembled WGS sequence"/>
</dbReference>
<dbReference type="InterPro" id="IPR013078">
    <property type="entry name" value="His_Pase_superF_clade-1"/>
</dbReference>
<comment type="caution">
    <text evidence="5">The sequence shown here is derived from an EMBL/GenBank/DDBJ whole genome shotgun (WGS) entry which is preliminary data.</text>
</comment>
<protein>
    <submittedName>
        <fullName evidence="5">Histidine phosphatase family protein</fullName>
    </submittedName>
</protein>
<feature type="binding site" evidence="3">
    <location>
        <position position="60"/>
    </location>
    <ligand>
        <name>substrate</name>
    </ligand>
</feature>
<organism evidence="5 6">
    <name type="scientific">Weissella muntiaci</name>
    <dbReference type="NCBI Taxonomy" id="2508881"/>
    <lineage>
        <taxon>Bacteria</taxon>
        <taxon>Bacillati</taxon>
        <taxon>Bacillota</taxon>
        <taxon>Bacilli</taxon>
        <taxon>Lactobacillales</taxon>
        <taxon>Lactobacillaceae</taxon>
        <taxon>Weissella</taxon>
    </lineage>
</organism>
<dbReference type="SUPFAM" id="SSF53254">
    <property type="entry name" value="Phosphoglycerate mutase-like"/>
    <property type="match status" value="1"/>
</dbReference>
<dbReference type="InterPro" id="IPR051695">
    <property type="entry name" value="Phosphoglycerate_Mutase"/>
</dbReference>
<dbReference type="GO" id="GO:0043456">
    <property type="term" value="P:regulation of pentose-phosphate shunt"/>
    <property type="evidence" value="ECO:0007669"/>
    <property type="project" value="TreeGrafter"/>
</dbReference>
<dbReference type="SMART" id="SM00855">
    <property type="entry name" value="PGAM"/>
    <property type="match status" value="1"/>
</dbReference>
<dbReference type="Gene3D" id="3.40.50.1240">
    <property type="entry name" value="Phosphoglycerate mutase-like"/>
    <property type="match status" value="1"/>
</dbReference>
<dbReference type="InterPro" id="IPR029033">
    <property type="entry name" value="His_PPase_superfam"/>
</dbReference>
<evidence type="ECO:0000256" key="4">
    <source>
        <dbReference type="PIRSR" id="PIRSR613078-3"/>
    </source>
</evidence>
<dbReference type="EMBL" id="SDGZ01000014">
    <property type="protein sequence ID" value="TYC49703.1"/>
    <property type="molecule type" value="Genomic_DNA"/>
</dbReference>
<sequence>MTKLNLYVVRHGQTYFNIYNKLQGWSNAPLTEKGIQGAVTTGQKLANIHFSAAYSSDTTRAQDTANIILKENNSAEGVTLITSPFIREQFYGSFEGDDMDVVWEKVGAPYNMHTFKELVENFSLAKIRELMKAADPRHDAENNTEYWQRVEQGFTLIANNPELHDNDNVLLISHGNTILSLLERYGDGKFDTRVRPDNGSVTKMELADGDLTIISYNQ</sequence>
<gene>
    <name evidence="5" type="ORF">ESZ50_06115</name>
</gene>
<name>A0A6C2C8E3_9LACO</name>
<feature type="site" description="Transition state stabilizer" evidence="4">
    <location>
        <position position="174"/>
    </location>
</feature>
<feature type="active site" description="Tele-phosphohistidine intermediate" evidence="2">
    <location>
        <position position="11"/>
    </location>
</feature>
<feature type="active site" description="Proton donor/acceptor" evidence="2">
    <location>
        <position position="88"/>
    </location>
</feature>
<dbReference type="RefSeq" id="WP_148622695.1">
    <property type="nucleotide sequence ID" value="NZ_SDGZ01000014.1"/>
</dbReference>
<evidence type="ECO:0000256" key="1">
    <source>
        <dbReference type="ARBA" id="ARBA00022801"/>
    </source>
</evidence>